<dbReference type="InterPro" id="IPR029028">
    <property type="entry name" value="Alpha/beta_knot_MTases"/>
</dbReference>
<evidence type="ECO:0000259" key="8">
    <source>
        <dbReference type="Pfam" id="PF00588"/>
    </source>
</evidence>
<dbReference type="PANTHER" id="PTHR42971">
    <property type="entry name" value="TRNA (CYTIDINE(34)-2'-O)-METHYLTRANSFERASE"/>
    <property type="match status" value="1"/>
</dbReference>
<feature type="binding site" evidence="6 7">
    <location>
        <position position="105"/>
    </location>
    <ligand>
        <name>S-adenosyl-L-methionine</name>
        <dbReference type="ChEBI" id="CHEBI:59789"/>
    </ligand>
</feature>
<evidence type="ECO:0000256" key="4">
    <source>
        <dbReference type="ARBA" id="ARBA00022691"/>
    </source>
</evidence>
<dbReference type="AlphaFoldDB" id="A0A2K8NTW1"/>
<dbReference type="OrthoDB" id="9789043at2"/>
<comment type="catalytic activity">
    <reaction evidence="6">
        <text>cytidine(34) in tRNA + S-adenosyl-L-methionine = 2'-O-methylcytidine(34) in tRNA + S-adenosyl-L-homocysteine + H(+)</text>
        <dbReference type="Rhea" id="RHEA:43084"/>
        <dbReference type="Rhea" id="RHEA-COMP:10331"/>
        <dbReference type="Rhea" id="RHEA-COMP:10332"/>
        <dbReference type="ChEBI" id="CHEBI:15378"/>
        <dbReference type="ChEBI" id="CHEBI:57856"/>
        <dbReference type="ChEBI" id="CHEBI:59789"/>
        <dbReference type="ChEBI" id="CHEBI:74495"/>
        <dbReference type="ChEBI" id="CHEBI:82748"/>
        <dbReference type="EC" id="2.1.1.207"/>
    </reaction>
</comment>
<dbReference type="EC" id="2.1.1.207" evidence="6"/>
<dbReference type="Gene3D" id="3.40.1280.10">
    <property type="match status" value="1"/>
</dbReference>
<keyword evidence="2 6" id="KW-0489">Methyltransferase</keyword>
<dbReference type="SUPFAM" id="SSF75217">
    <property type="entry name" value="alpha/beta knot"/>
    <property type="match status" value="1"/>
</dbReference>
<dbReference type="InterPro" id="IPR001537">
    <property type="entry name" value="SpoU_MeTrfase"/>
</dbReference>
<gene>
    <name evidence="9" type="primary">cspR</name>
    <name evidence="9" type="ORF">ELUMI_v1c05580</name>
</gene>
<evidence type="ECO:0000313" key="10">
    <source>
        <dbReference type="Proteomes" id="UP000232063"/>
    </source>
</evidence>
<feature type="binding site" evidence="6 7">
    <location>
        <position position="80"/>
    </location>
    <ligand>
        <name>S-adenosyl-L-methionine</name>
        <dbReference type="ChEBI" id="CHEBI:59789"/>
    </ligand>
</feature>
<keyword evidence="3 6" id="KW-0808">Transferase</keyword>
<dbReference type="KEGG" id="elj:ELUMI_v1c05580"/>
<dbReference type="GO" id="GO:0002130">
    <property type="term" value="P:wobble position ribose methylation"/>
    <property type="evidence" value="ECO:0007669"/>
    <property type="project" value="TreeGrafter"/>
</dbReference>
<dbReference type="EMBL" id="CP024963">
    <property type="protein sequence ID" value="ATZ17282.1"/>
    <property type="molecule type" value="Genomic_DNA"/>
</dbReference>
<dbReference type="CDD" id="cd18094">
    <property type="entry name" value="SpoU-like_TrmL"/>
    <property type="match status" value="1"/>
</dbReference>
<dbReference type="PIRSF" id="PIRSF029256">
    <property type="entry name" value="SpoU_TrmH_prd"/>
    <property type="match status" value="1"/>
</dbReference>
<dbReference type="Proteomes" id="UP000232063">
    <property type="component" value="Chromosome"/>
</dbReference>
<protein>
    <recommendedName>
        <fullName evidence="6">Putative tRNA (cytidine(34)-2'-O)-methyltransferase</fullName>
        <ecNumber evidence="6">2.1.1.207</ecNumber>
    </recommendedName>
    <alternativeName>
        <fullName evidence="6">tRNA (cytidine/uridine-2'-O-)-methyltransferase</fullName>
    </alternativeName>
</protein>
<dbReference type="PANTHER" id="PTHR42971:SF1">
    <property type="entry name" value="TRNA (CYTIDINE(34)-2'-O)-METHYLTRANSFERASE"/>
    <property type="match status" value="1"/>
</dbReference>
<keyword evidence="10" id="KW-1185">Reference proteome</keyword>
<dbReference type="GO" id="GO:0141102">
    <property type="term" value="F:tRNA (5-carboxymethylaminomethyluridine(34)-2'-O)-methyltransferase activity"/>
    <property type="evidence" value="ECO:0007669"/>
    <property type="project" value="RHEA"/>
</dbReference>
<evidence type="ECO:0000256" key="7">
    <source>
        <dbReference type="PIRSR" id="PIRSR029256-1"/>
    </source>
</evidence>
<evidence type="ECO:0000313" key="9">
    <source>
        <dbReference type="EMBL" id="ATZ17282.1"/>
    </source>
</evidence>
<sequence>MRKINIVLYQPEIAQNVGAIMRTCVAIDARLHLIEPFGFIYDDRHLARPSANEHQFVDVVRYDDWNDFINQHPQQPLFCLSRYGQKPISDFNFKDLNQEVYLMFGKESTGIPKQVLIDNIETTFRIPMVEQARSINIANTVGIASYEVLRQWDYLNLSKEETQKGRDYLLSGAWVGKEE</sequence>
<comment type="catalytic activity">
    <reaction evidence="6">
        <text>5-carboxymethylaminomethyluridine(34) in tRNA(Leu) + S-adenosyl-L-methionine = 5-carboxymethylaminomethyl-2'-O-methyluridine(34) in tRNA(Leu) + S-adenosyl-L-homocysteine + H(+)</text>
        <dbReference type="Rhea" id="RHEA:43088"/>
        <dbReference type="Rhea" id="RHEA-COMP:10333"/>
        <dbReference type="Rhea" id="RHEA-COMP:10334"/>
        <dbReference type="ChEBI" id="CHEBI:15378"/>
        <dbReference type="ChEBI" id="CHEBI:57856"/>
        <dbReference type="ChEBI" id="CHEBI:59789"/>
        <dbReference type="ChEBI" id="CHEBI:74508"/>
        <dbReference type="ChEBI" id="CHEBI:74511"/>
        <dbReference type="EC" id="2.1.1.207"/>
    </reaction>
</comment>
<organism evidence="9 10">
    <name type="scientific">Williamsoniiplasma luminosum</name>
    <dbReference type="NCBI Taxonomy" id="214888"/>
    <lineage>
        <taxon>Bacteria</taxon>
        <taxon>Bacillati</taxon>
        <taxon>Mycoplasmatota</taxon>
        <taxon>Mollicutes</taxon>
        <taxon>Entomoplasmatales</taxon>
        <taxon>Williamsoniiplasma</taxon>
    </lineage>
</organism>
<dbReference type="GO" id="GO:0141098">
    <property type="term" value="F:tRNA (cytidine(34)-2'-O)-methyltransferase activity"/>
    <property type="evidence" value="ECO:0007669"/>
    <property type="project" value="RHEA"/>
</dbReference>
<dbReference type="InterPro" id="IPR016914">
    <property type="entry name" value="TrmL"/>
</dbReference>
<dbReference type="HAMAP" id="MF_01885">
    <property type="entry name" value="tRNA_methyltr_TrmL"/>
    <property type="match status" value="1"/>
</dbReference>
<keyword evidence="5 6" id="KW-0819">tRNA processing</keyword>
<evidence type="ECO:0000256" key="1">
    <source>
        <dbReference type="ARBA" id="ARBA00022490"/>
    </source>
</evidence>
<proteinExistence type="inferred from homology"/>
<feature type="domain" description="tRNA/rRNA methyltransferase SpoU type" evidence="8">
    <location>
        <begin position="4"/>
        <end position="146"/>
    </location>
</feature>
<keyword evidence="4 6" id="KW-0949">S-adenosyl-L-methionine</keyword>
<dbReference type="GO" id="GO:0005737">
    <property type="term" value="C:cytoplasm"/>
    <property type="evidence" value="ECO:0007669"/>
    <property type="project" value="UniProtKB-SubCell"/>
</dbReference>
<comment type="similarity">
    <text evidence="6">Belongs to the class IV-like SAM-binding methyltransferase superfamily. RNA methyltransferase TrmH family. TrmL subfamily.</text>
</comment>
<dbReference type="InterPro" id="IPR029026">
    <property type="entry name" value="tRNA_m1G_MTases_N"/>
</dbReference>
<dbReference type="GO" id="GO:0003723">
    <property type="term" value="F:RNA binding"/>
    <property type="evidence" value="ECO:0007669"/>
    <property type="project" value="InterPro"/>
</dbReference>
<comment type="function">
    <text evidence="6">Could methylate the ribose at the nucleotide 34 wobble position in tRNA.</text>
</comment>
<name>A0A2K8NTW1_9MOLU</name>
<feature type="binding site" evidence="6 7">
    <location>
        <position position="134"/>
    </location>
    <ligand>
        <name>S-adenosyl-L-methionine</name>
        <dbReference type="ChEBI" id="CHEBI:59789"/>
    </ligand>
</feature>
<reference evidence="9 10" key="1">
    <citation type="submission" date="2017-11" db="EMBL/GenBank/DDBJ databases">
        <title>Genome sequence of Entomoplasma luminosum PIMN-1 (ATCC 49195).</title>
        <authorList>
            <person name="Lo W.-S."/>
            <person name="Gasparich G.E."/>
            <person name="Kuo C.-H."/>
        </authorList>
    </citation>
    <scope>NUCLEOTIDE SEQUENCE [LARGE SCALE GENOMIC DNA]</scope>
    <source>
        <strain evidence="9 10">PIMN-1</strain>
    </source>
</reference>
<keyword evidence="1 6" id="KW-0963">Cytoplasm</keyword>
<accession>A0A2K8NTW1</accession>
<evidence type="ECO:0000256" key="5">
    <source>
        <dbReference type="ARBA" id="ARBA00022694"/>
    </source>
</evidence>
<comment type="subcellular location">
    <subcellularLocation>
        <location evidence="6">Cytoplasm</location>
    </subcellularLocation>
</comment>
<evidence type="ECO:0000256" key="6">
    <source>
        <dbReference type="HAMAP-Rule" id="MF_01885"/>
    </source>
</evidence>
<dbReference type="RefSeq" id="WP_025734700.1">
    <property type="nucleotide sequence ID" value="NZ_CP024963.1"/>
</dbReference>
<evidence type="ECO:0000256" key="3">
    <source>
        <dbReference type="ARBA" id="ARBA00022679"/>
    </source>
</evidence>
<feature type="binding site" evidence="6 7">
    <location>
        <position position="126"/>
    </location>
    <ligand>
        <name>S-adenosyl-L-methionine</name>
        <dbReference type="ChEBI" id="CHEBI:59789"/>
    </ligand>
</feature>
<dbReference type="Pfam" id="PF00588">
    <property type="entry name" value="SpoU_methylase"/>
    <property type="match status" value="1"/>
</dbReference>
<evidence type="ECO:0000256" key="2">
    <source>
        <dbReference type="ARBA" id="ARBA00022603"/>
    </source>
</evidence>